<dbReference type="InterPro" id="IPR018247">
    <property type="entry name" value="EF_Hand_1_Ca_BS"/>
</dbReference>
<sequence>MNKNYIHLLLLLALCLVSCDDDEVNPRSNPLHVPPVIVPHPPGPDTTNPIISIVSPTADATILVIEYISVRVFVSDDRELEVVRVIRTDPDGSNQVLLSNFDVPEEYKNKLDFTISLTREDLKLPKSASTAAYTVIVEAEDKGQNITKGFVNVTIHAPNLNKSEFIKTFSNVNIYGYLDWMGYTIPGDPKAALNLALLVMVDKDFDKKVSETEWKKFAADFNVKDQVWAAWDMDGDGKLGDSEFNKGMEKLNFFTEWDEDKNNSLSSEELGGGFFSRWDHNQDATLSRDEYEEKYFTYILFS</sequence>
<feature type="domain" description="EF-hand" evidence="1">
    <location>
        <begin position="219"/>
        <end position="254"/>
    </location>
</feature>
<reference evidence="3" key="1">
    <citation type="journal article" date="2019" name="Int. J. Syst. Evol. Microbiol.">
        <title>The Global Catalogue of Microorganisms (GCM) 10K type strain sequencing project: providing services to taxonomists for standard genome sequencing and annotation.</title>
        <authorList>
            <consortium name="The Broad Institute Genomics Platform"/>
            <consortium name="The Broad Institute Genome Sequencing Center for Infectious Disease"/>
            <person name="Wu L."/>
            <person name="Ma J."/>
        </authorList>
    </citation>
    <scope>NUCLEOTIDE SEQUENCE [LARGE SCALE GENOMIC DNA]</scope>
    <source>
        <strain evidence="3">KCTC 42498</strain>
    </source>
</reference>
<proteinExistence type="predicted"/>
<dbReference type="InterPro" id="IPR002048">
    <property type="entry name" value="EF_hand_dom"/>
</dbReference>
<keyword evidence="3" id="KW-1185">Reference proteome</keyword>
<dbReference type="Proteomes" id="UP001597544">
    <property type="component" value="Unassembled WGS sequence"/>
</dbReference>
<evidence type="ECO:0000313" key="3">
    <source>
        <dbReference type="Proteomes" id="UP001597544"/>
    </source>
</evidence>
<name>A0ABW5INK2_9BACT</name>
<evidence type="ECO:0000259" key="1">
    <source>
        <dbReference type="PROSITE" id="PS50222"/>
    </source>
</evidence>
<dbReference type="RefSeq" id="WP_377509438.1">
    <property type="nucleotide sequence ID" value="NZ_JBHULU010000021.1"/>
</dbReference>
<dbReference type="EMBL" id="JBHULU010000021">
    <property type="protein sequence ID" value="MFD2515197.1"/>
    <property type="molecule type" value="Genomic_DNA"/>
</dbReference>
<organism evidence="2 3">
    <name type="scientific">Pontibacter locisalis</name>
    <dbReference type="NCBI Taxonomy" id="1719035"/>
    <lineage>
        <taxon>Bacteria</taxon>
        <taxon>Pseudomonadati</taxon>
        <taxon>Bacteroidota</taxon>
        <taxon>Cytophagia</taxon>
        <taxon>Cytophagales</taxon>
        <taxon>Hymenobacteraceae</taxon>
        <taxon>Pontibacter</taxon>
    </lineage>
</organism>
<dbReference type="SUPFAM" id="SSF47473">
    <property type="entry name" value="EF-hand"/>
    <property type="match status" value="1"/>
</dbReference>
<dbReference type="PROSITE" id="PS00018">
    <property type="entry name" value="EF_HAND_1"/>
    <property type="match status" value="2"/>
</dbReference>
<dbReference type="Gene3D" id="1.10.238.10">
    <property type="entry name" value="EF-hand"/>
    <property type="match status" value="1"/>
</dbReference>
<dbReference type="InterPro" id="IPR011992">
    <property type="entry name" value="EF-hand-dom_pair"/>
</dbReference>
<gene>
    <name evidence="2" type="ORF">ACFSRY_15090</name>
</gene>
<dbReference type="PROSITE" id="PS50222">
    <property type="entry name" value="EF_HAND_2"/>
    <property type="match status" value="1"/>
</dbReference>
<protein>
    <recommendedName>
        <fullName evidence="1">EF-hand domain-containing protein</fullName>
    </recommendedName>
</protein>
<comment type="caution">
    <text evidence="2">The sequence shown here is derived from an EMBL/GenBank/DDBJ whole genome shotgun (WGS) entry which is preliminary data.</text>
</comment>
<accession>A0ABW5INK2</accession>
<evidence type="ECO:0000313" key="2">
    <source>
        <dbReference type="EMBL" id="MFD2515197.1"/>
    </source>
</evidence>